<dbReference type="EMBL" id="BPLF01000002">
    <property type="protein sequence ID" value="GIX62595.1"/>
    <property type="molecule type" value="Genomic_DNA"/>
</dbReference>
<dbReference type="AlphaFoldDB" id="A0AAV4LSP2"/>
<dbReference type="GeneID" id="94194076"/>
<proteinExistence type="predicted"/>
<keyword evidence="2" id="KW-1185">Reference proteome</keyword>
<sequence>MTLSVRLHGIVGAILYNRTFCHYLLKFLSHISRLSSASSLKNRCQIHANFGGNGRGGNIVTTVLKSCDKMLMKVLTDSFQNLLNLLNILKTLPLKSFKSPNNLRSILQPRRPLPITHINIFNDLIDFLDISIVRLSSAFLIIIPPTPLQHPYRKRYGRIAQPMRCNVGRCDARAGNEAVGVTLTIIPNEVLKPIGQLGNKITITQSTYNLSNLLINLGIRLFNFLKKLRNLLG</sequence>
<comment type="caution">
    <text evidence="1">The sequence shown here is derived from an EMBL/GenBank/DDBJ whole genome shotgun (WGS) entry which is preliminary data.</text>
</comment>
<accession>A0AAV4LSP2</accession>
<name>A0AAV4LSP2_BABCB</name>
<reference evidence="1 2" key="1">
    <citation type="submission" date="2021-06" db="EMBL/GenBank/DDBJ databases">
        <title>Genome sequence of Babesia caballi.</title>
        <authorList>
            <person name="Yamagishi J."/>
            <person name="Kidaka T."/>
            <person name="Ochi A."/>
        </authorList>
    </citation>
    <scope>NUCLEOTIDE SEQUENCE [LARGE SCALE GENOMIC DNA]</scope>
    <source>
        <strain evidence="1">USDA-D6B2</strain>
    </source>
</reference>
<evidence type="ECO:0000313" key="2">
    <source>
        <dbReference type="Proteomes" id="UP001497744"/>
    </source>
</evidence>
<dbReference type="RefSeq" id="XP_067714664.1">
    <property type="nucleotide sequence ID" value="XM_067858563.1"/>
</dbReference>
<organism evidence="1 2">
    <name type="scientific">Babesia caballi</name>
    <dbReference type="NCBI Taxonomy" id="5871"/>
    <lineage>
        <taxon>Eukaryota</taxon>
        <taxon>Sar</taxon>
        <taxon>Alveolata</taxon>
        <taxon>Apicomplexa</taxon>
        <taxon>Aconoidasida</taxon>
        <taxon>Piroplasmida</taxon>
        <taxon>Babesiidae</taxon>
        <taxon>Babesia</taxon>
    </lineage>
</organism>
<dbReference type="Proteomes" id="UP001497744">
    <property type="component" value="Unassembled WGS sequence"/>
</dbReference>
<gene>
    <name evidence="1" type="ORF">BcabD6B2_20300</name>
</gene>
<protein>
    <submittedName>
        <fullName evidence="1">Uncharacterized protein</fullName>
    </submittedName>
</protein>
<evidence type="ECO:0000313" key="1">
    <source>
        <dbReference type="EMBL" id="GIX62595.1"/>
    </source>
</evidence>